<feature type="domain" description="Aminoglycoside phosphotransferase" evidence="1">
    <location>
        <begin position="30"/>
        <end position="274"/>
    </location>
</feature>
<dbReference type="PANTHER" id="PTHR21310:SF57">
    <property type="entry name" value="BLR2944 PROTEIN"/>
    <property type="match status" value="1"/>
</dbReference>
<evidence type="ECO:0000313" key="2">
    <source>
        <dbReference type="EMBL" id="UUX50444.1"/>
    </source>
</evidence>
<reference evidence="2" key="1">
    <citation type="submission" date="2022-08" db="EMBL/GenBank/DDBJ databases">
        <title>Nisaea acidiphila sp. nov., isolated from a marine algal debris and emended description of the genus Nisaea Urios et al. 2008.</title>
        <authorList>
            <person name="Kwon K."/>
        </authorList>
    </citation>
    <scope>NUCLEOTIDE SEQUENCE</scope>
    <source>
        <strain evidence="2">MEBiC11861</strain>
    </source>
</reference>
<evidence type="ECO:0000313" key="3">
    <source>
        <dbReference type="Proteomes" id="UP001060336"/>
    </source>
</evidence>
<dbReference type="InterPro" id="IPR041726">
    <property type="entry name" value="ACAD10_11_N"/>
</dbReference>
<dbReference type="PANTHER" id="PTHR21310">
    <property type="entry name" value="AMINOGLYCOSIDE PHOSPHOTRANSFERASE-RELATED-RELATED"/>
    <property type="match status" value="1"/>
</dbReference>
<dbReference type="InterPro" id="IPR051678">
    <property type="entry name" value="AGP_Transferase"/>
</dbReference>
<accession>A0A9J7AVZ3</accession>
<dbReference type="KEGG" id="naci:NUH88_01855"/>
<sequence length="344" mass="37633">MEADTRTALADWLRAETGADMLKIEGAKMLSGGAIQENWLLELTVSGGRLDGMERAVLRTDAASGVDESHGRPEEFRLLTAGFEAGMTVPEPLVLEETGEVTGKPFYVMRAATGTANPRHLTRDAAMDPLRGDLARQIGREMARLHTIRAPRPELAFLGAPPADSAAERIAELYGFLDSLPKAYPALEWGLRWLELNKPAPGAPALCHRDFRTGNYMVADGHLTAVLDWEFAGWSDPLEDIGWFCARCWRFGMDDREAGGIGARADLYAGYEEAAGAPLDWAQVPFWEVLATVRWGTIALLQGERHNSGGERSIELALTGRKAAEMELDVLQQVAAIEWSKSDA</sequence>
<keyword evidence="3" id="KW-1185">Reference proteome</keyword>
<dbReference type="Gene3D" id="3.30.200.20">
    <property type="entry name" value="Phosphorylase Kinase, domain 1"/>
    <property type="match status" value="1"/>
</dbReference>
<dbReference type="Proteomes" id="UP001060336">
    <property type="component" value="Chromosome"/>
</dbReference>
<evidence type="ECO:0000259" key="1">
    <source>
        <dbReference type="Pfam" id="PF01636"/>
    </source>
</evidence>
<dbReference type="Pfam" id="PF01636">
    <property type="entry name" value="APH"/>
    <property type="match status" value="1"/>
</dbReference>
<dbReference type="SUPFAM" id="SSF56112">
    <property type="entry name" value="Protein kinase-like (PK-like)"/>
    <property type="match status" value="1"/>
</dbReference>
<organism evidence="2 3">
    <name type="scientific">Nisaea acidiphila</name>
    <dbReference type="NCBI Taxonomy" id="1862145"/>
    <lineage>
        <taxon>Bacteria</taxon>
        <taxon>Pseudomonadati</taxon>
        <taxon>Pseudomonadota</taxon>
        <taxon>Alphaproteobacteria</taxon>
        <taxon>Rhodospirillales</taxon>
        <taxon>Thalassobaculaceae</taxon>
        <taxon>Nisaea</taxon>
    </lineage>
</organism>
<dbReference type="EMBL" id="CP102480">
    <property type="protein sequence ID" value="UUX50444.1"/>
    <property type="molecule type" value="Genomic_DNA"/>
</dbReference>
<dbReference type="RefSeq" id="WP_257769616.1">
    <property type="nucleotide sequence ID" value="NZ_CP102480.1"/>
</dbReference>
<proteinExistence type="predicted"/>
<name>A0A9J7AVZ3_9PROT</name>
<dbReference type="InterPro" id="IPR011009">
    <property type="entry name" value="Kinase-like_dom_sf"/>
</dbReference>
<dbReference type="CDD" id="cd05154">
    <property type="entry name" value="ACAD10_11_N-like"/>
    <property type="match status" value="1"/>
</dbReference>
<dbReference type="AlphaFoldDB" id="A0A9J7AVZ3"/>
<protein>
    <submittedName>
        <fullName evidence="2">Phosphotransferase family protein</fullName>
    </submittedName>
</protein>
<dbReference type="Gene3D" id="3.90.1200.10">
    <property type="match status" value="1"/>
</dbReference>
<dbReference type="InterPro" id="IPR002575">
    <property type="entry name" value="Aminoglycoside_PTrfase"/>
</dbReference>
<gene>
    <name evidence="2" type="ORF">NUH88_01855</name>
</gene>